<dbReference type="Pfam" id="PF00069">
    <property type="entry name" value="Pkinase"/>
    <property type="match status" value="1"/>
</dbReference>
<evidence type="ECO:0000313" key="10">
    <source>
        <dbReference type="EMBL" id="TCV81055.1"/>
    </source>
</evidence>
<dbReference type="SUPFAM" id="SSF81606">
    <property type="entry name" value="PP2C-like"/>
    <property type="match status" value="1"/>
</dbReference>
<evidence type="ECO:0000256" key="4">
    <source>
        <dbReference type="ARBA" id="ARBA00022777"/>
    </source>
</evidence>
<dbReference type="PROSITE" id="PS51746">
    <property type="entry name" value="PPM_2"/>
    <property type="match status" value="1"/>
</dbReference>
<dbReference type="Gene3D" id="3.60.40.10">
    <property type="entry name" value="PPM-type phosphatase domain"/>
    <property type="match status" value="1"/>
</dbReference>
<keyword evidence="2" id="KW-0808">Transferase</keyword>
<dbReference type="EMBL" id="SMCO01000027">
    <property type="protein sequence ID" value="TCV81055.1"/>
    <property type="molecule type" value="Genomic_DNA"/>
</dbReference>
<evidence type="ECO:0000256" key="7">
    <source>
        <dbReference type="SAM" id="Phobius"/>
    </source>
</evidence>
<gene>
    <name evidence="10" type="ORF">EDC63_12713</name>
</gene>
<evidence type="ECO:0000256" key="1">
    <source>
        <dbReference type="ARBA" id="ARBA00022527"/>
    </source>
</evidence>
<keyword evidence="7" id="KW-1133">Transmembrane helix</keyword>
<feature type="region of interest" description="Disordered" evidence="6">
    <location>
        <begin position="1"/>
        <end position="21"/>
    </location>
</feature>
<dbReference type="SMART" id="SM00220">
    <property type="entry name" value="S_TKc"/>
    <property type="match status" value="1"/>
</dbReference>
<feature type="domain" description="PPM-type phosphatase" evidence="9">
    <location>
        <begin position="6"/>
        <end position="232"/>
    </location>
</feature>
<evidence type="ECO:0000259" key="8">
    <source>
        <dbReference type="PROSITE" id="PS50011"/>
    </source>
</evidence>
<dbReference type="OrthoDB" id="9801841at2"/>
<dbReference type="GO" id="GO:0005524">
    <property type="term" value="F:ATP binding"/>
    <property type="evidence" value="ECO:0007669"/>
    <property type="project" value="UniProtKB-KW"/>
</dbReference>
<dbReference type="PANTHER" id="PTHR24351">
    <property type="entry name" value="RIBOSOMAL PROTEIN S6 KINASE"/>
    <property type="match status" value="1"/>
</dbReference>
<evidence type="ECO:0000256" key="2">
    <source>
        <dbReference type="ARBA" id="ARBA00022679"/>
    </source>
</evidence>
<feature type="transmembrane region" description="Helical" evidence="7">
    <location>
        <begin position="543"/>
        <end position="562"/>
    </location>
</feature>
<keyword evidence="7" id="KW-0472">Membrane</keyword>
<keyword evidence="1" id="KW-0723">Serine/threonine-protein kinase</keyword>
<keyword evidence="5" id="KW-0067">ATP-binding</keyword>
<evidence type="ECO:0000256" key="6">
    <source>
        <dbReference type="SAM" id="MobiDB-lite"/>
    </source>
</evidence>
<reference evidence="10 11" key="1">
    <citation type="submission" date="2019-03" db="EMBL/GenBank/DDBJ databases">
        <title>Genomic Encyclopedia of Type Strains, Phase IV (KMG-IV): sequencing the most valuable type-strain genomes for metagenomic binning, comparative biology and taxonomic classification.</title>
        <authorList>
            <person name="Goeker M."/>
        </authorList>
    </citation>
    <scope>NUCLEOTIDE SEQUENCE [LARGE SCALE GENOMIC DNA]</scope>
    <source>
        <strain evidence="10 11">DSM 100309</strain>
    </source>
</reference>
<keyword evidence="3" id="KW-0547">Nucleotide-binding</keyword>
<dbReference type="SUPFAM" id="SSF56112">
    <property type="entry name" value="Protein kinase-like (PK-like)"/>
    <property type="match status" value="1"/>
</dbReference>
<proteinExistence type="predicted"/>
<dbReference type="PROSITE" id="PS50011">
    <property type="entry name" value="PROTEIN_KINASE_DOM"/>
    <property type="match status" value="1"/>
</dbReference>
<dbReference type="InterPro" id="IPR011009">
    <property type="entry name" value="Kinase-like_dom_sf"/>
</dbReference>
<keyword evidence="11" id="KW-1185">Reference proteome</keyword>
<dbReference type="GO" id="GO:0004674">
    <property type="term" value="F:protein serine/threonine kinase activity"/>
    <property type="evidence" value="ECO:0007669"/>
    <property type="project" value="UniProtKB-KW"/>
</dbReference>
<evidence type="ECO:0000256" key="5">
    <source>
        <dbReference type="ARBA" id="ARBA00022840"/>
    </source>
</evidence>
<accession>A0A4V2W0W1</accession>
<feature type="domain" description="Protein kinase" evidence="8">
    <location>
        <begin position="265"/>
        <end position="527"/>
    </location>
</feature>
<dbReference type="InterPro" id="IPR036457">
    <property type="entry name" value="PPM-type-like_dom_sf"/>
</dbReference>
<name>A0A4V2W0W1_9PROT</name>
<dbReference type="Gene3D" id="1.10.510.10">
    <property type="entry name" value="Transferase(Phosphotransferase) domain 1"/>
    <property type="match status" value="1"/>
</dbReference>
<evidence type="ECO:0000259" key="9">
    <source>
        <dbReference type="PROSITE" id="PS51746"/>
    </source>
</evidence>
<dbReference type="AlphaFoldDB" id="A0A4V2W0W1"/>
<organism evidence="10 11">
    <name type="scientific">Sulfurirhabdus autotrophica</name>
    <dbReference type="NCBI Taxonomy" id="1706046"/>
    <lineage>
        <taxon>Bacteria</taxon>
        <taxon>Pseudomonadati</taxon>
        <taxon>Pseudomonadota</taxon>
        <taxon>Betaproteobacteria</taxon>
        <taxon>Nitrosomonadales</taxon>
        <taxon>Sulfuricellaceae</taxon>
        <taxon>Sulfurirhabdus</taxon>
    </lineage>
</organism>
<keyword evidence="7" id="KW-0812">Transmembrane</keyword>
<dbReference type="CDD" id="cd00143">
    <property type="entry name" value="PP2Cc"/>
    <property type="match status" value="1"/>
</dbReference>
<dbReference type="InterPro" id="IPR001932">
    <property type="entry name" value="PPM-type_phosphatase-like_dom"/>
</dbReference>
<dbReference type="SMART" id="SM00331">
    <property type="entry name" value="PP2C_SIG"/>
    <property type="match status" value="1"/>
</dbReference>
<dbReference type="InterPro" id="IPR000719">
    <property type="entry name" value="Prot_kinase_dom"/>
</dbReference>
<comment type="caution">
    <text evidence="10">The sequence shown here is derived from an EMBL/GenBank/DDBJ whole genome shotgun (WGS) entry which is preliminary data.</text>
</comment>
<dbReference type="CDD" id="cd14014">
    <property type="entry name" value="STKc_PknB_like"/>
    <property type="match status" value="1"/>
</dbReference>
<dbReference type="RefSeq" id="WP_124944962.1">
    <property type="nucleotide sequence ID" value="NZ_BHVT01000005.1"/>
</dbReference>
<dbReference type="SMART" id="SM00332">
    <property type="entry name" value="PP2Cc"/>
    <property type="match status" value="1"/>
</dbReference>
<dbReference type="Proteomes" id="UP000295367">
    <property type="component" value="Unassembled WGS sequence"/>
</dbReference>
<protein>
    <submittedName>
        <fullName evidence="10">Protein phosphatase</fullName>
    </submittedName>
</protein>
<evidence type="ECO:0000313" key="11">
    <source>
        <dbReference type="Proteomes" id="UP000295367"/>
    </source>
</evidence>
<keyword evidence="4" id="KW-0418">Kinase</keyword>
<sequence length="564" mass="63053">MPLEISVGQSSQTGPRDRNEDYCGIVTPDDSQLTTKGAILAVADGVGGGNGGREASEFAVRGVLSDYYATPDTWEIPFALDKLLVAINRWLLAQGASHRELAGMACTLSMLVLRGNRFYTAHIGDSRVYRLRGQQLERLTTDHVWDRPDMSHVLKRAIGLDQHLVMDYADGELQEGDCYLLVSDGVWEPLGDKVIHELLHLHQDPQRAADQLVNEALTKGGHDNATALVVRVNKLPDENLLDLLAEGRDLPVPPRLKPGQQIDEFEVLEVIHDSRATLLYKVKHSVSNQILVLKTLQPILKDDPESCNGLISEEWLAKRVLAHYFPQIIPLSSENRHYLYYVMTFHEGATLQQKIDSGQHFSIADTSQIGIRLMKGLSALHRLNIIHRDIKPDNLHSGEDGKLRILDLGVALNPSMISEKVEGNAGTPSYMAPELFVGEPATVQTDIYAAGVSLYYLLTRKYPYGEIEPFQHPRFGEPVPPTRYRPDIPQWLENILLKAVAKDINQRFETTDEFLIALERGEFNPLLAPQRTPLAGRNPMRTWQAVATVSIVINLLLLYLMVVS</sequence>
<dbReference type="Pfam" id="PF13672">
    <property type="entry name" value="PP2C_2"/>
    <property type="match status" value="1"/>
</dbReference>
<evidence type="ECO:0000256" key="3">
    <source>
        <dbReference type="ARBA" id="ARBA00022741"/>
    </source>
</evidence>